<dbReference type="InterPro" id="IPR018541">
    <property type="entry name" value="Ftsk_gamma"/>
</dbReference>
<evidence type="ECO:0000256" key="3">
    <source>
        <dbReference type="ARBA" id="ARBA00020887"/>
    </source>
</evidence>
<dbReference type="OrthoDB" id="9807790at2"/>
<feature type="region of interest" description="Disordered" evidence="17">
    <location>
        <begin position="343"/>
        <end position="399"/>
    </location>
</feature>
<keyword evidence="8" id="KW-0159">Chromosome partition</keyword>
<dbReference type="GO" id="GO:0051301">
    <property type="term" value="P:cell division"/>
    <property type="evidence" value="ECO:0007669"/>
    <property type="project" value="UniProtKB-KW"/>
</dbReference>
<evidence type="ECO:0000256" key="15">
    <source>
        <dbReference type="ARBA" id="ARBA00025923"/>
    </source>
</evidence>
<feature type="transmembrane region" description="Helical" evidence="18">
    <location>
        <begin position="107"/>
        <end position="129"/>
    </location>
</feature>
<evidence type="ECO:0000256" key="13">
    <source>
        <dbReference type="ARBA" id="ARBA00023306"/>
    </source>
</evidence>
<dbReference type="InterPro" id="IPR002543">
    <property type="entry name" value="FtsK_dom"/>
</dbReference>
<feature type="compositionally biased region" description="Basic and acidic residues" evidence="17">
    <location>
        <begin position="418"/>
        <end position="428"/>
    </location>
</feature>
<keyword evidence="9 16" id="KW-0067">ATP-binding</keyword>
<dbReference type="STRING" id="515897.SAMN05421849_1654"/>
<evidence type="ECO:0000256" key="9">
    <source>
        <dbReference type="ARBA" id="ARBA00022840"/>
    </source>
</evidence>
<feature type="transmembrane region" description="Helical" evidence="18">
    <location>
        <begin position="27"/>
        <end position="46"/>
    </location>
</feature>
<dbReference type="InterPro" id="IPR050206">
    <property type="entry name" value="FtsK/SpoIIIE/SftA"/>
</dbReference>
<dbReference type="InterPro" id="IPR036390">
    <property type="entry name" value="WH_DNA-bd_sf"/>
</dbReference>
<dbReference type="InterPro" id="IPR036388">
    <property type="entry name" value="WH-like_DNA-bd_sf"/>
</dbReference>
<keyword evidence="7 16" id="KW-0547">Nucleotide-binding</keyword>
<evidence type="ECO:0000256" key="5">
    <source>
        <dbReference type="ARBA" id="ARBA00022618"/>
    </source>
</evidence>
<dbReference type="InterPro" id="IPR025199">
    <property type="entry name" value="FtsK_4TM"/>
</dbReference>
<dbReference type="AlphaFoldDB" id="A0A1R3WUY1"/>
<organism evidence="20 21">
    <name type="scientific">Pontibaca methylaminivorans</name>
    <dbReference type="NCBI Taxonomy" id="515897"/>
    <lineage>
        <taxon>Bacteria</taxon>
        <taxon>Pseudomonadati</taxon>
        <taxon>Pseudomonadota</taxon>
        <taxon>Alphaproteobacteria</taxon>
        <taxon>Rhodobacterales</taxon>
        <taxon>Roseobacteraceae</taxon>
        <taxon>Pontibaca</taxon>
    </lineage>
</organism>
<dbReference type="Pfam" id="PF13491">
    <property type="entry name" value="FtsK_4TM"/>
    <property type="match status" value="1"/>
</dbReference>
<evidence type="ECO:0000256" key="10">
    <source>
        <dbReference type="ARBA" id="ARBA00022989"/>
    </source>
</evidence>
<feature type="compositionally biased region" description="Low complexity" evidence="17">
    <location>
        <begin position="441"/>
        <end position="453"/>
    </location>
</feature>
<dbReference type="Gene3D" id="3.40.50.300">
    <property type="entry name" value="P-loop containing nucleotide triphosphate hydrolases"/>
    <property type="match status" value="1"/>
</dbReference>
<dbReference type="SMART" id="SM00382">
    <property type="entry name" value="AAA"/>
    <property type="match status" value="1"/>
</dbReference>
<dbReference type="Pfam" id="PF09397">
    <property type="entry name" value="FtsK_gamma"/>
    <property type="match status" value="1"/>
</dbReference>
<feature type="compositionally biased region" description="Pro residues" evidence="17">
    <location>
        <begin position="431"/>
        <end position="440"/>
    </location>
</feature>
<dbReference type="InterPro" id="IPR003593">
    <property type="entry name" value="AAA+_ATPase"/>
</dbReference>
<keyword evidence="4" id="KW-1003">Cell membrane</keyword>
<feature type="binding site" evidence="16">
    <location>
        <begin position="620"/>
        <end position="627"/>
    </location>
    <ligand>
        <name>ATP</name>
        <dbReference type="ChEBI" id="CHEBI:30616"/>
    </ligand>
</feature>
<comment type="subunit">
    <text evidence="15">Homohexamer. Forms a ring that surrounds DNA.</text>
</comment>
<keyword evidence="12 18" id="KW-0472">Membrane</keyword>
<evidence type="ECO:0000256" key="16">
    <source>
        <dbReference type="PROSITE-ProRule" id="PRU00289"/>
    </source>
</evidence>
<evidence type="ECO:0000256" key="4">
    <source>
        <dbReference type="ARBA" id="ARBA00022475"/>
    </source>
</evidence>
<accession>A0A1R3WUY1</accession>
<dbReference type="InterPro" id="IPR041027">
    <property type="entry name" value="FtsK_alpha"/>
</dbReference>
<dbReference type="RefSeq" id="WP_076649377.1">
    <property type="nucleotide sequence ID" value="NZ_FTPS01000001.1"/>
</dbReference>
<dbReference type="EMBL" id="FTPS01000001">
    <property type="protein sequence ID" value="SIT82262.1"/>
    <property type="molecule type" value="Genomic_DNA"/>
</dbReference>
<reference evidence="20 21" key="1">
    <citation type="submission" date="2017-01" db="EMBL/GenBank/DDBJ databases">
        <authorList>
            <person name="Mah S.A."/>
            <person name="Swanson W.J."/>
            <person name="Moy G.W."/>
            <person name="Vacquier V.D."/>
        </authorList>
    </citation>
    <scope>NUCLEOTIDE SEQUENCE [LARGE SCALE GENOMIC DNA]</scope>
    <source>
        <strain evidence="20 21">DSM 21219</strain>
    </source>
</reference>
<dbReference type="GO" id="GO:0005886">
    <property type="term" value="C:plasma membrane"/>
    <property type="evidence" value="ECO:0007669"/>
    <property type="project" value="UniProtKB-SubCell"/>
</dbReference>
<evidence type="ECO:0000313" key="20">
    <source>
        <dbReference type="EMBL" id="SIT82262.1"/>
    </source>
</evidence>
<comment type="similarity">
    <text evidence="2">Belongs to the FtsK/SpoIIIE/SftA family.</text>
</comment>
<sequence length="968" mass="104219">MAYHSRSRDPFLDAGMQEAIEKRGRELLGLLLLGLGLAVAAMIGSYTPEDPNWLVSTDAPVQNWLGRTGASIAAPLIMVVGRGAWMIALVLVIWGGRLALHRGAEGAFGRVVFAPIVIALASIYCASLVPGSAWQASHSYGLGGLFGDTVTGALLTFLPLNAHVAIKLLSLASALATFGVGAFVLGFDRNALLRAGRIALFGIIMCYGALMTLLERGAASGMGNLRERRERMAQRREQSRAAQAEAQLDDEIHFEPDVADDALTEPDWPEPEPHHATERGGLLARVPALIRRSEPQEDAAITGIDDTSDPYAQDMEAVETAEETPPSISARIAARISDVIHARRQADLPPEPDPTRPLTKGRGRGPDPLILDTRPLIRPEPPLVGQPMPDEQPETAAFAPTTAPAEDIARDEYDEPHVEDAPLSHHDAPPAQMPAAPPAAPAAAPRAAAPAPAPRRMPVAAAETEAFDLPPLDLLTSPGTITRHRLSDEALSANARQLETVLDDYGVKGEIVSVRPGPVVTMYELEPAPGLKASRVIGLADDIARSMSALSARVSTVPGRSVIGIELPNDNREMVVLREILSGREFTDSPLGLPLALGKDIAGDLVVTNLAKMPHLLIAGTTGSGKSVAINTMILSLLYKLTPEECRLIMIDPKMLELSVYDGIPHLLSPVVTDPKKAVVALKWVVGEMEDRYRKMSKMGVRNIEGYNSRVREALAKGETFSRTVQTGFDDETGDPVFETEEFAPETMPFIVVIVDEMADLMMVAGKEIEACIQRLAQMARASGIHMIMATQRPSVDVITGTIKANFPTRISFQVTSKIDSRTILGEMGAEQLLGQGDMLYMSGGGRIIRCHGPFVSDEEVEEVVNHLKAFGPPEYVNTVLEGPADDRESDIDLVLGLGGNTDSEDALYDTAVQIVIKDRKCSTSYIQRKLSIGYNKAARLVEQMEDEGIVSAANHVGKREILVPEQG</sequence>
<evidence type="ECO:0000256" key="7">
    <source>
        <dbReference type="ARBA" id="ARBA00022741"/>
    </source>
</evidence>
<feature type="transmembrane region" description="Helical" evidence="18">
    <location>
        <begin position="72"/>
        <end position="95"/>
    </location>
</feature>
<dbReference type="SUPFAM" id="SSF46785">
    <property type="entry name" value="Winged helix' DNA-binding domain"/>
    <property type="match status" value="1"/>
</dbReference>
<dbReference type="Proteomes" id="UP000192455">
    <property type="component" value="Unassembled WGS sequence"/>
</dbReference>
<keyword evidence="11" id="KW-0238">DNA-binding</keyword>
<dbReference type="PROSITE" id="PS50901">
    <property type="entry name" value="FTSK"/>
    <property type="match status" value="1"/>
</dbReference>
<evidence type="ECO:0000256" key="1">
    <source>
        <dbReference type="ARBA" id="ARBA00004651"/>
    </source>
</evidence>
<keyword evidence="6 18" id="KW-0812">Transmembrane</keyword>
<dbReference type="InterPro" id="IPR027417">
    <property type="entry name" value="P-loop_NTPase"/>
</dbReference>
<evidence type="ECO:0000256" key="12">
    <source>
        <dbReference type="ARBA" id="ARBA00023136"/>
    </source>
</evidence>
<evidence type="ECO:0000256" key="18">
    <source>
        <dbReference type="SAM" id="Phobius"/>
    </source>
</evidence>
<dbReference type="SMART" id="SM00843">
    <property type="entry name" value="Ftsk_gamma"/>
    <property type="match status" value="1"/>
</dbReference>
<feature type="transmembrane region" description="Helical" evidence="18">
    <location>
        <begin position="198"/>
        <end position="214"/>
    </location>
</feature>
<comment type="function">
    <text evidence="14">Essential cell division protein that coordinates cell division and chromosome segregation. The N-terminus is involved in assembly of the cell-division machinery. The C-terminus functions as a DNA motor that moves dsDNA in an ATP-dependent manner towards the dif recombination site, which is located within the replication terminus region. Translocation stops specifically at Xer-dif sites, where FtsK interacts with the Xer recombinase, allowing activation of chromosome unlinking by recombination. FtsK orienting polar sequences (KOPS) guide the direction of DNA translocation. FtsK can remove proteins from DNA as it translocates, but translocation stops specifically at XerCD-dif site, thereby preventing removal of XerC and XerD from dif.</text>
</comment>
<evidence type="ECO:0000256" key="11">
    <source>
        <dbReference type="ARBA" id="ARBA00023125"/>
    </source>
</evidence>
<dbReference type="PANTHER" id="PTHR22683:SF41">
    <property type="entry name" value="DNA TRANSLOCASE FTSK"/>
    <property type="match status" value="1"/>
</dbReference>
<keyword evidence="5" id="KW-0132">Cell division</keyword>
<dbReference type="GO" id="GO:0007059">
    <property type="term" value="P:chromosome segregation"/>
    <property type="evidence" value="ECO:0007669"/>
    <property type="project" value="UniProtKB-KW"/>
</dbReference>
<proteinExistence type="inferred from homology"/>
<keyword evidence="21" id="KW-1185">Reference proteome</keyword>
<dbReference type="CDD" id="cd01127">
    <property type="entry name" value="TrwB_TraG_TraD_VirD4"/>
    <property type="match status" value="1"/>
</dbReference>
<dbReference type="PANTHER" id="PTHR22683">
    <property type="entry name" value="SPORULATION PROTEIN RELATED"/>
    <property type="match status" value="1"/>
</dbReference>
<feature type="domain" description="FtsK" evidence="19">
    <location>
        <begin position="603"/>
        <end position="822"/>
    </location>
</feature>
<feature type="transmembrane region" description="Helical" evidence="18">
    <location>
        <begin position="164"/>
        <end position="186"/>
    </location>
</feature>
<dbReference type="Pfam" id="PF17854">
    <property type="entry name" value="FtsK_alpha"/>
    <property type="match status" value="1"/>
</dbReference>
<keyword evidence="13" id="KW-0131">Cell cycle</keyword>
<feature type="compositionally biased region" description="Basic and acidic residues" evidence="17">
    <location>
        <begin position="227"/>
        <end position="239"/>
    </location>
</feature>
<evidence type="ECO:0000256" key="14">
    <source>
        <dbReference type="ARBA" id="ARBA00024784"/>
    </source>
</evidence>
<evidence type="ECO:0000313" key="21">
    <source>
        <dbReference type="Proteomes" id="UP000192455"/>
    </source>
</evidence>
<evidence type="ECO:0000256" key="2">
    <source>
        <dbReference type="ARBA" id="ARBA00006474"/>
    </source>
</evidence>
<comment type="subcellular location">
    <subcellularLocation>
        <location evidence="1">Cell membrane</location>
        <topology evidence="1">Multi-pass membrane protein</topology>
    </subcellularLocation>
</comment>
<dbReference type="SUPFAM" id="SSF52540">
    <property type="entry name" value="P-loop containing nucleoside triphosphate hydrolases"/>
    <property type="match status" value="1"/>
</dbReference>
<gene>
    <name evidence="20" type="ORF">SAMN05421849_1654</name>
</gene>
<evidence type="ECO:0000256" key="17">
    <source>
        <dbReference type="SAM" id="MobiDB-lite"/>
    </source>
</evidence>
<protein>
    <recommendedName>
        <fullName evidence="3">DNA translocase FtsK</fullName>
    </recommendedName>
</protein>
<feature type="region of interest" description="Disordered" evidence="17">
    <location>
        <begin position="227"/>
        <end position="246"/>
    </location>
</feature>
<dbReference type="GO" id="GO:0003677">
    <property type="term" value="F:DNA binding"/>
    <property type="evidence" value="ECO:0007669"/>
    <property type="project" value="UniProtKB-KW"/>
</dbReference>
<name>A0A1R3WUY1_9RHOB</name>
<evidence type="ECO:0000256" key="6">
    <source>
        <dbReference type="ARBA" id="ARBA00022692"/>
    </source>
</evidence>
<dbReference type="Gene3D" id="3.30.980.40">
    <property type="match status" value="1"/>
</dbReference>
<evidence type="ECO:0000256" key="8">
    <source>
        <dbReference type="ARBA" id="ARBA00022829"/>
    </source>
</evidence>
<dbReference type="GO" id="GO:0005524">
    <property type="term" value="F:ATP binding"/>
    <property type="evidence" value="ECO:0007669"/>
    <property type="project" value="UniProtKB-UniRule"/>
</dbReference>
<feature type="region of interest" description="Disordered" evidence="17">
    <location>
        <begin position="418"/>
        <end position="453"/>
    </location>
</feature>
<dbReference type="Gene3D" id="1.10.10.10">
    <property type="entry name" value="Winged helix-like DNA-binding domain superfamily/Winged helix DNA-binding domain"/>
    <property type="match status" value="1"/>
</dbReference>
<keyword evidence="10 18" id="KW-1133">Transmembrane helix</keyword>
<evidence type="ECO:0000259" key="19">
    <source>
        <dbReference type="PROSITE" id="PS50901"/>
    </source>
</evidence>
<dbReference type="Pfam" id="PF01580">
    <property type="entry name" value="FtsK_SpoIIIE"/>
    <property type="match status" value="1"/>
</dbReference>